<keyword evidence="3 5" id="KW-1133">Transmembrane helix</keyword>
<feature type="transmembrane region" description="Helical" evidence="5">
    <location>
        <begin position="262"/>
        <end position="283"/>
    </location>
</feature>
<proteinExistence type="predicted"/>
<feature type="transmembrane region" description="Helical" evidence="5">
    <location>
        <begin position="304"/>
        <end position="324"/>
    </location>
</feature>
<evidence type="ECO:0000256" key="4">
    <source>
        <dbReference type="ARBA" id="ARBA00023136"/>
    </source>
</evidence>
<dbReference type="EMBL" id="JACPSX010000287">
    <property type="protein sequence ID" value="MBI3016301.1"/>
    <property type="molecule type" value="Genomic_DNA"/>
</dbReference>
<dbReference type="AlphaFoldDB" id="A0A932M2W0"/>
<evidence type="ECO:0000256" key="1">
    <source>
        <dbReference type="ARBA" id="ARBA00004141"/>
    </source>
</evidence>
<dbReference type="InterPro" id="IPR003689">
    <property type="entry name" value="ZIP"/>
</dbReference>
<gene>
    <name evidence="6" type="ORF">HYY65_14840</name>
</gene>
<dbReference type="Pfam" id="PF02535">
    <property type="entry name" value="Zip"/>
    <property type="match status" value="1"/>
</dbReference>
<evidence type="ECO:0000256" key="5">
    <source>
        <dbReference type="SAM" id="Phobius"/>
    </source>
</evidence>
<organism evidence="6 7">
    <name type="scientific">Tectimicrobiota bacterium</name>
    <dbReference type="NCBI Taxonomy" id="2528274"/>
    <lineage>
        <taxon>Bacteria</taxon>
        <taxon>Pseudomonadati</taxon>
        <taxon>Nitrospinota/Tectimicrobiota group</taxon>
        <taxon>Candidatus Tectimicrobiota</taxon>
    </lineage>
</organism>
<accession>A0A932M2W0</accession>
<comment type="caution">
    <text evidence="6">The sequence shown here is derived from an EMBL/GenBank/DDBJ whole genome shotgun (WGS) entry which is preliminary data.</text>
</comment>
<dbReference type="GO" id="GO:0046873">
    <property type="term" value="F:metal ion transmembrane transporter activity"/>
    <property type="evidence" value="ECO:0007669"/>
    <property type="project" value="InterPro"/>
</dbReference>
<comment type="subcellular location">
    <subcellularLocation>
        <location evidence="1">Membrane</location>
        <topology evidence="1">Multi-pass membrane protein</topology>
    </subcellularLocation>
</comment>
<feature type="transmembrane region" description="Helical" evidence="5">
    <location>
        <begin position="368"/>
        <end position="388"/>
    </location>
</feature>
<feature type="transmembrane region" description="Helical" evidence="5">
    <location>
        <begin position="139"/>
        <end position="164"/>
    </location>
</feature>
<feature type="transmembrane region" description="Helical" evidence="5">
    <location>
        <begin position="204"/>
        <end position="225"/>
    </location>
</feature>
<dbReference type="GO" id="GO:0016020">
    <property type="term" value="C:membrane"/>
    <property type="evidence" value="ECO:0007669"/>
    <property type="project" value="UniProtKB-SubCell"/>
</dbReference>
<keyword evidence="2 5" id="KW-0812">Transmembrane</keyword>
<dbReference type="Proteomes" id="UP000741360">
    <property type="component" value="Unassembled WGS sequence"/>
</dbReference>
<feature type="transmembrane region" description="Helical" evidence="5">
    <location>
        <begin position="237"/>
        <end position="256"/>
    </location>
</feature>
<reference evidence="6" key="1">
    <citation type="submission" date="2020-07" db="EMBL/GenBank/DDBJ databases">
        <title>Huge and variable diversity of episymbiotic CPR bacteria and DPANN archaea in groundwater ecosystems.</title>
        <authorList>
            <person name="He C.Y."/>
            <person name="Keren R."/>
            <person name="Whittaker M."/>
            <person name="Farag I.F."/>
            <person name="Doudna J."/>
            <person name="Cate J.H.D."/>
            <person name="Banfield J.F."/>
        </authorList>
    </citation>
    <scope>NUCLEOTIDE SEQUENCE</scope>
    <source>
        <strain evidence="6">NC_groundwater_717_Ag_S-0.2um_59_8</strain>
    </source>
</reference>
<evidence type="ECO:0000313" key="6">
    <source>
        <dbReference type="EMBL" id="MBI3016301.1"/>
    </source>
</evidence>
<sequence length="389" mass="41172">MSTKLRLALTFLLPLVALGILVAFLLTRGHTLLGSPVPPVEKLTITRALFRPQVIEVRVLNNGPIPASVAQVTVNEALWDFSITPNPTMPRLGQAVISIPYPWVAGEPHNIAIITATGLKFQKQVEIAAPAPSPSPGAFGLFALLGVYVGVIPVFLGLLWFPFLKRLGDQWLDFFMSLTAGLLIFLGLDALKEAFEVSGRIPDLFQGVAIIAAGTAGSFLLLIAISQKLSKRLPSGSAGFLLAYMISIGIGLHNLGEGLAIGAAYVLGEVALGAFLVIGFTIHNTTEGLAIVSPLAQSKPPLRHFLWLGLIAGAPTILGSWIGGFTYSDPASVLFLSIGAGAIFQVVREVIRYRARGAPVLQALGTPVNFSGLLCGFLLMYVTSLFVAA</sequence>
<evidence type="ECO:0000256" key="2">
    <source>
        <dbReference type="ARBA" id="ARBA00022692"/>
    </source>
</evidence>
<evidence type="ECO:0000256" key="3">
    <source>
        <dbReference type="ARBA" id="ARBA00022989"/>
    </source>
</evidence>
<keyword evidence="4 5" id="KW-0472">Membrane</keyword>
<evidence type="ECO:0000313" key="7">
    <source>
        <dbReference type="Proteomes" id="UP000741360"/>
    </source>
</evidence>
<protein>
    <submittedName>
        <fullName evidence="6">ZIP family metal transporter</fullName>
    </submittedName>
</protein>
<feature type="transmembrane region" description="Helical" evidence="5">
    <location>
        <begin position="330"/>
        <end position="347"/>
    </location>
</feature>
<feature type="transmembrane region" description="Helical" evidence="5">
    <location>
        <begin position="171"/>
        <end position="192"/>
    </location>
</feature>
<name>A0A932M2W0_UNCTE</name>